<dbReference type="InterPro" id="IPR027417">
    <property type="entry name" value="P-loop_NTPase"/>
</dbReference>
<feature type="binding site" evidence="5">
    <location>
        <position position="44"/>
    </location>
    <ligand>
        <name>ATP</name>
        <dbReference type="ChEBI" id="CHEBI:30616"/>
    </ligand>
</feature>
<dbReference type="SUPFAM" id="SSF56112">
    <property type="entry name" value="Protein kinase-like (PK-like)"/>
    <property type="match status" value="1"/>
</dbReference>
<gene>
    <name evidence="7" type="ORF">ACFQ2I_06050</name>
</gene>
<evidence type="ECO:0000313" key="7">
    <source>
        <dbReference type="EMBL" id="MFD0958951.1"/>
    </source>
</evidence>
<keyword evidence="8" id="KW-1185">Reference proteome</keyword>
<dbReference type="Proteomes" id="UP001596989">
    <property type="component" value="Unassembled WGS sequence"/>
</dbReference>
<evidence type="ECO:0000256" key="4">
    <source>
        <dbReference type="ARBA" id="ARBA00022840"/>
    </source>
</evidence>
<evidence type="ECO:0000259" key="6">
    <source>
        <dbReference type="PROSITE" id="PS50011"/>
    </source>
</evidence>
<comment type="caution">
    <text evidence="7">The sequence shown here is derived from an EMBL/GenBank/DDBJ whole genome shotgun (WGS) entry which is preliminary data.</text>
</comment>
<dbReference type="PROSITE" id="PS00108">
    <property type="entry name" value="PROTEIN_KINASE_ST"/>
    <property type="match status" value="1"/>
</dbReference>
<dbReference type="EMBL" id="JBHTJZ010000005">
    <property type="protein sequence ID" value="MFD0958951.1"/>
    <property type="molecule type" value="Genomic_DNA"/>
</dbReference>
<evidence type="ECO:0000256" key="1">
    <source>
        <dbReference type="ARBA" id="ARBA00022679"/>
    </source>
</evidence>
<keyword evidence="1 7" id="KW-0808">Transferase</keyword>
<dbReference type="InterPro" id="IPR011009">
    <property type="entry name" value="Kinase-like_dom_sf"/>
</dbReference>
<evidence type="ECO:0000256" key="5">
    <source>
        <dbReference type="PROSITE-ProRule" id="PRU10141"/>
    </source>
</evidence>
<dbReference type="PROSITE" id="PS50011">
    <property type="entry name" value="PROTEIN_KINASE_DOM"/>
    <property type="match status" value="1"/>
</dbReference>
<evidence type="ECO:0000313" key="8">
    <source>
        <dbReference type="Proteomes" id="UP001596989"/>
    </source>
</evidence>
<dbReference type="EC" id="2.7.11.1" evidence="7"/>
<feature type="domain" description="Protein kinase" evidence="6">
    <location>
        <begin position="14"/>
        <end position="266"/>
    </location>
</feature>
<protein>
    <submittedName>
        <fullName evidence="7">Serine/threonine-protein kinase</fullName>
        <ecNumber evidence="7">2.7.11.1</ecNumber>
    </submittedName>
</protein>
<dbReference type="Pfam" id="PF00069">
    <property type="entry name" value="Pkinase"/>
    <property type="match status" value="1"/>
</dbReference>
<dbReference type="Gene3D" id="3.40.50.300">
    <property type="entry name" value="P-loop containing nucleotide triphosphate hydrolases"/>
    <property type="match status" value="1"/>
</dbReference>
<dbReference type="InterPro" id="IPR008271">
    <property type="entry name" value="Ser/Thr_kinase_AS"/>
</dbReference>
<dbReference type="InterPro" id="IPR000719">
    <property type="entry name" value="Prot_kinase_dom"/>
</dbReference>
<dbReference type="PROSITE" id="PS00107">
    <property type="entry name" value="PROTEIN_KINASE_ATP"/>
    <property type="match status" value="1"/>
</dbReference>
<dbReference type="SMART" id="SM00220">
    <property type="entry name" value="S_TKc"/>
    <property type="match status" value="1"/>
</dbReference>
<accession>A0ABW3HN79</accession>
<reference evidence="8" key="1">
    <citation type="journal article" date="2019" name="Int. J. Syst. Evol. Microbiol.">
        <title>The Global Catalogue of Microorganisms (GCM) 10K type strain sequencing project: providing services to taxonomists for standard genome sequencing and annotation.</title>
        <authorList>
            <consortium name="The Broad Institute Genomics Platform"/>
            <consortium name="The Broad Institute Genome Sequencing Center for Infectious Disease"/>
            <person name="Wu L."/>
            <person name="Ma J."/>
        </authorList>
    </citation>
    <scope>NUCLEOTIDE SEQUENCE [LARGE SCALE GENOMIC DNA]</scope>
    <source>
        <strain evidence="8">CCUG 59129</strain>
    </source>
</reference>
<evidence type="ECO:0000256" key="3">
    <source>
        <dbReference type="ARBA" id="ARBA00022777"/>
    </source>
</evidence>
<organism evidence="7 8">
    <name type="scientific">Paenibacillus chungangensis</name>
    <dbReference type="NCBI Taxonomy" id="696535"/>
    <lineage>
        <taxon>Bacteria</taxon>
        <taxon>Bacillati</taxon>
        <taxon>Bacillota</taxon>
        <taxon>Bacilli</taxon>
        <taxon>Bacillales</taxon>
        <taxon>Paenibacillaceae</taxon>
        <taxon>Paenibacillus</taxon>
    </lineage>
</organism>
<proteinExistence type="predicted"/>
<name>A0ABW3HN79_9BACL</name>
<keyword evidence="2 5" id="KW-0547">Nucleotide-binding</keyword>
<dbReference type="RefSeq" id="WP_377562783.1">
    <property type="nucleotide sequence ID" value="NZ_JBHTJZ010000005.1"/>
</dbReference>
<keyword evidence="3 7" id="KW-0418">Kinase</keyword>
<dbReference type="InterPro" id="IPR017441">
    <property type="entry name" value="Protein_kinase_ATP_BS"/>
</dbReference>
<dbReference type="Gene3D" id="1.10.510.10">
    <property type="entry name" value="Transferase(Phosphotransferase) domain 1"/>
    <property type="match status" value="1"/>
</dbReference>
<dbReference type="SUPFAM" id="SSF52540">
    <property type="entry name" value="P-loop containing nucleoside triphosphate hydrolases"/>
    <property type="match status" value="1"/>
</dbReference>
<dbReference type="PANTHER" id="PTHR43289">
    <property type="entry name" value="MITOGEN-ACTIVATED PROTEIN KINASE KINASE KINASE 20-RELATED"/>
    <property type="match status" value="1"/>
</dbReference>
<dbReference type="PANTHER" id="PTHR43289:SF34">
    <property type="entry name" value="SERINE_THREONINE-PROTEIN KINASE YBDM-RELATED"/>
    <property type="match status" value="1"/>
</dbReference>
<dbReference type="CDD" id="cd14014">
    <property type="entry name" value="STKc_PknB_like"/>
    <property type="match status" value="1"/>
</dbReference>
<sequence length="531" mass="59151">MKTWQRGDVLKGRYRIERVIGRGGMGVVFAVQDLKLRGVIRAIKVAKQLLPGVSPYSEEAETLMRLNHECLPFVSDYFQAEDGDPEMIVMEYIDGHTASEFGTLRAYRFSFLELLDFALQLSSALVYLHSLRQPIIHRDLKPTNVMIDKRGRVKLIDFGISRTFKKGQLSDTIQLGTAGFAAPEQNNGGQSDARTDIYGLGAVLFYLVSGGKPPAILSADQPIASYPAYSSELPKPFRMALERMLQRKPEHRYSSMAEVREELQALAERTAGEEAMASRRQDQSLLAPQPVLISVVSLASGAGATTLSLALASLLGATSVRVAAAEHFLLRPEWHELLQVNEESSVLQSELPYQAISGRSPHVQWLALHPYEISGNTGIDKECYFRDMLARERTDIHIVDFSSCWSDPQALALLRDSSHLIIVADPFVYKWQATAMAQAVKLSRDVRASGGVVSWAANKDGKFRSRSQWLTLFPEQPTAIIPLVPQQDMLDAVWSRHELMGRPTVRAAWEKGLVPIITIIKQILARNNTVK</sequence>
<evidence type="ECO:0000256" key="2">
    <source>
        <dbReference type="ARBA" id="ARBA00022741"/>
    </source>
</evidence>
<dbReference type="GO" id="GO:0004674">
    <property type="term" value="F:protein serine/threonine kinase activity"/>
    <property type="evidence" value="ECO:0007669"/>
    <property type="project" value="UniProtKB-EC"/>
</dbReference>
<keyword evidence="4 5" id="KW-0067">ATP-binding</keyword>
<dbReference type="Gene3D" id="3.30.200.20">
    <property type="entry name" value="Phosphorylase Kinase, domain 1"/>
    <property type="match status" value="1"/>
</dbReference>